<evidence type="ECO:0000256" key="1">
    <source>
        <dbReference type="ARBA" id="ARBA00002777"/>
    </source>
</evidence>
<evidence type="ECO:0000259" key="15">
    <source>
        <dbReference type="Pfam" id="PF08267"/>
    </source>
</evidence>
<evidence type="ECO:0000256" key="7">
    <source>
        <dbReference type="ARBA" id="ARBA00022723"/>
    </source>
</evidence>
<dbReference type="CDD" id="cd03311">
    <property type="entry name" value="CIMS_C_terminal_like"/>
    <property type="match status" value="1"/>
</dbReference>
<protein>
    <recommendedName>
        <fullName evidence="10">5-methyltetrahydropteroyltriglutamate--homocysteine methyltransferase</fullName>
        <ecNumber evidence="10">2.1.1.14</ecNumber>
    </recommendedName>
    <alternativeName>
        <fullName evidence="10">Cobalamin-independent methionine synthase</fullName>
    </alternativeName>
    <alternativeName>
        <fullName evidence="10">Methionine synthase, vitamin-B12 independent isozyme</fullName>
    </alternativeName>
</protein>
<evidence type="ECO:0000313" key="16">
    <source>
        <dbReference type="EMBL" id="OFI48562.1"/>
    </source>
</evidence>
<dbReference type="InterPro" id="IPR013215">
    <property type="entry name" value="Cbl-indep_Met_Synth_N"/>
</dbReference>
<dbReference type="PIRSF" id="PIRSF000382">
    <property type="entry name" value="MeTrfase_B12_ind"/>
    <property type="match status" value="1"/>
</dbReference>
<dbReference type="CDD" id="cd03312">
    <property type="entry name" value="CIMS_N_terminal_like"/>
    <property type="match status" value="1"/>
</dbReference>
<dbReference type="Pfam" id="PF08267">
    <property type="entry name" value="Meth_synt_1"/>
    <property type="match status" value="1"/>
</dbReference>
<dbReference type="PANTHER" id="PTHR30519">
    <property type="entry name" value="5-METHYLTETRAHYDROPTEROYLTRIGLUTAMATE--HOMOCYSTEINE METHYLTRANSFERASE"/>
    <property type="match status" value="1"/>
</dbReference>
<feature type="binding site" evidence="12">
    <location>
        <position position="720"/>
    </location>
    <ligand>
        <name>Zn(2+)</name>
        <dbReference type="ChEBI" id="CHEBI:29105"/>
        <label>1</label>
        <note>catalytic</note>
    </ligand>
</feature>
<evidence type="ECO:0000256" key="9">
    <source>
        <dbReference type="ARBA" id="ARBA00023167"/>
    </source>
</evidence>
<feature type="binding site" evidence="11">
    <location>
        <position position="119"/>
    </location>
    <ligand>
        <name>5-methyltetrahydropteroyltri-L-glutamate</name>
        <dbReference type="ChEBI" id="CHEBI:58207"/>
    </ligand>
</feature>
<evidence type="ECO:0000256" key="11">
    <source>
        <dbReference type="PIRSR" id="PIRSR000382-1"/>
    </source>
</evidence>
<dbReference type="NCBIfam" id="NF003556">
    <property type="entry name" value="PRK05222.1"/>
    <property type="match status" value="1"/>
</dbReference>
<feature type="domain" description="Cobalamin-independent methionine synthase MetE C-terminal/archaeal" evidence="14">
    <location>
        <begin position="419"/>
        <end position="742"/>
    </location>
</feature>
<dbReference type="HAMAP" id="MF_00172">
    <property type="entry name" value="Meth_synth"/>
    <property type="match status" value="1"/>
</dbReference>
<name>A0A1E8GJZ4_9LACT</name>
<keyword evidence="7 10" id="KW-0479">Metal-binding</keyword>
<dbReference type="NCBIfam" id="TIGR01371">
    <property type="entry name" value="met_syn_B12ind"/>
    <property type="match status" value="1"/>
</dbReference>
<dbReference type="SUPFAM" id="SSF51726">
    <property type="entry name" value="UROD/MetE-like"/>
    <property type="match status" value="2"/>
</dbReference>
<dbReference type="InterPro" id="IPR002629">
    <property type="entry name" value="Met_Synth_C/arc"/>
</dbReference>
<feature type="binding site" evidence="10 11">
    <location>
        <begin position="424"/>
        <end position="426"/>
    </location>
    <ligand>
        <name>L-methionine</name>
        <dbReference type="ChEBI" id="CHEBI:57844"/>
    </ligand>
</feature>
<dbReference type="EMBL" id="MKIR01000024">
    <property type="protein sequence ID" value="OFI48562.1"/>
    <property type="molecule type" value="Genomic_DNA"/>
</dbReference>
<evidence type="ECO:0000256" key="4">
    <source>
        <dbReference type="ARBA" id="ARBA00022603"/>
    </source>
</evidence>
<feature type="binding site" evidence="12">
    <location>
        <position position="635"/>
    </location>
    <ligand>
        <name>Zn(2+)</name>
        <dbReference type="ChEBI" id="CHEBI:29105"/>
        <label>1</label>
        <note>catalytic</note>
    </ligand>
</feature>
<evidence type="ECO:0000256" key="12">
    <source>
        <dbReference type="PIRSR" id="PIRSR000382-2"/>
    </source>
</evidence>
<evidence type="ECO:0000313" key="17">
    <source>
        <dbReference type="Proteomes" id="UP000178622"/>
    </source>
</evidence>
<dbReference type="GO" id="GO:0003871">
    <property type="term" value="F:5-methyltetrahydropteroyltriglutamate-homocysteine S-methyltransferase activity"/>
    <property type="evidence" value="ECO:0007669"/>
    <property type="project" value="UniProtKB-UniRule"/>
</dbReference>
<feature type="binding site" evidence="10">
    <location>
        <begin position="15"/>
        <end position="18"/>
    </location>
    <ligand>
        <name>5-methyltetrahydropteroyltri-L-glutamate</name>
        <dbReference type="ChEBI" id="CHEBI:58207"/>
    </ligand>
</feature>
<keyword evidence="10" id="KW-0677">Repeat</keyword>
<feature type="binding site" evidence="12">
    <location>
        <position position="637"/>
    </location>
    <ligand>
        <name>Zn(2+)</name>
        <dbReference type="ChEBI" id="CHEBI:29105"/>
        <label>1</label>
        <note>catalytic</note>
    </ligand>
</feature>
<sequence>MTTTIIGFPRIGEHRELKFATEKYFRKEITDDEFKQITKDIRKKHWKEVEDAGIDIIPSNDFSLYDNTLDAAFLLNIVPKEIETIDLSNLDKYFALARGYQGEKGDVKALPMKKWFNTNYHYIVSKFTKDTKIKLTGTKIFDEFAEAKELGITSRPVIVGPFTLLKLSDYAEGLSAKDFAKDLTAAYKEIFAKLASFGAEWIQVDEPSLVKDLSPEDISLFKEIYSELLADKKLKVLLQTYFGDVRDIYSQLIDLDFDGIGLDLVEGPKNIELIKDNFPADKKLFAGIVNGKYIWKNNYQNSLSTLEDLGIEDLVLTTSSSLLHVPYTSENEKFEPEVLEHFAFAKEKLKELKELEAILKGEGQEYLDQNKALFAKERISKNQELATKIDGLTEADFTRLPAFAEREAIQKEVFKLPLLPTTTIGSFPQTKEVKQIRAKLKKGEVSQEEYDTFIGNQIKDWLNWQEEIGLDVLVHGEFERNDMVEYFGQNLSGYLFSQNGWVQSYGTRGVKPPIIWGDVVRERPITVKWSAYAQEQTDKIVKGMLTGPVTILNWSFPREDISLRESTLQIALAIQEEVLDLEKNGIRIIQIDEAALREKLPLRKSDWFKEYLDWAIPAFRLVHSKVDEKTQIHTHMCYSEFTDIIPAIDQLDADVISFEASRSNLDILDELKAKNFQTEVGPGVYDIHSPRIPSVEEITKTIHTILTKVPVEKVWVNPDCGLKTRGIPETRASLVNLTQAAKDVRKEY</sequence>
<comment type="caution">
    <text evidence="16">The sequence shown here is derived from an EMBL/GenBank/DDBJ whole genome shotgun (WGS) entry which is preliminary data.</text>
</comment>
<dbReference type="GO" id="GO:0008270">
    <property type="term" value="F:zinc ion binding"/>
    <property type="evidence" value="ECO:0007669"/>
    <property type="project" value="InterPro"/>
</dbReference>
<evidence type="ECO:0000256" key="6">
    <source>
        <dbReference type="ARBA" id="ARBA00022679"/>
    </source>
</evidence>
<dbReference type="EC" id="2.1.1.14" evidence="10"/>
<feature type="domain" description="Cobalamin-independent methionine synthase MetE N-terminal" evidence="15">
    <location>
        <begin position="3"/>
        <end position="309"/>
    </location>
</feature>
<comment type="cofactor">
    <cofactor evidence="10">
        <name>Zn(2+)</name>
        <dbReference type="ChEBI" id="CHEBI:29105"/>
    </cofactor>
    <text evidence="10">Binds 1 zinc ion per subunit.</text>
</comment>
<dbReference type="InterPro" id="IPR006276">
    <property type="entry name" value="Cobalamin-indep_Met_synthase"/>
</dbReference>
<gene>
    <name evidence="10" type="primary">metE</name>
    <name evidence="16" type="ORF">BG261_06600</name>
</gene>
<feature type="binding site" evidence="10 11">
    <location>
        <position position="592"/>
    </location>
    <ligand>
        <name>L-homocysteine</name>
        <dbReference type="ChEBI" id="CHEBI:58199"/>
    </ligand>
</feature>
<feature type="binding site" evidence="10">
    <location>
        <position position="598"/>
    </location>
    <ligand>
        <name>5-methyltetrahydropteroyltri-L-glutamate</name>
        <dbReference type="ChEBI" id="CHEBI:58207"/>
    </ligand>
</feature>
<keyword evidence="9 10" id="KW-0486">Methionine biosynthesis</keyword>
<dbReference type="GO" id="GO:0009086">
    <property type="term" value="P:methionine biosynthetic process"/>
    <property type="evidence" value="ECO:0007669"/>
    <property type="project" value="UniProtKB-UniRule"/>
</dbReference>
<keyword evidence="8 10" id="KW-0862">Zinc</keyword>
<feature type="binding site" evidence="12">
    <location>
        <position position="659"/>
    </location>
    <ligand>
        <name>Zn(2+)</name>
        <dbReference type="ChEBI" id="CHEBI:29105"/>
        <label>1</label>
        <note>catalytic</note>
    </ligand>
</feature>
<feature type="binding site" evidence="10">
    <location>
        <position position="477"/>
    </location>
    <ligand>
        <name>L-homocysteine</name>
        <dbReference type="ChEBI" id="CHEBI:58199"/>
    </ligand>
</feature>
<evidence type="ECO:0000256" key="5">
    <source>
        <dbReference type="ARBA" id="ARBA00022605"/>
    </source>
</evidence>
<keyword evidence="4 10" id="KW-0489">Methyltransferase</keyword>
<feature type="binding site" evidence="10 11">
    <location>
        <position position="477"/>
    </location>
    <ligand>
        <name>L-methionine</name>
        <dbReference type="ChEBI" id="CHEBI:57844"/>
    </ligand>
</feature>
<dbReference type="OrthoDB" id="244285at2"/>
<evidence type="ECO:0000256" key="3">
    <source>
        <dbReference type="ARBA" id="ARBA00009553"/>
    </source>
</evidence>
<comment type="catalytic activity">
    <reaction evidence="10">
        <text>5-methyltetrahydropteroyltri-L-glutamate + L-homocysteine = tetrahydropteroyltri-L-glutamate + L-methionine</text>
        <dbReference type="Rhea" id="RHEA:21196"/>
        <dbReference type="ChEBI" id="CHEBI:57844"/>
        <dbReference type="ChEBI" id="CHEBI:58140"/>
        <dbReference type="ChEBI" id="CHEBI:58199"/>
        <dbReference type="ChEBI" id="CHEBI:58207"/>
        <dbReference type="EC" id="2.1.1.14"/>
    </reaction>
</comment>
<dbReference type="Proteomes" id="UP000178622">
    <property type="component" value="Unassembled WGS sequence"/>
</dbReference>
<feature type="binding site" evidence="10 11">
    <location>
        <begin position="424"/>
        <end position="426"/>
    </location>
    <ligand>
        <name>L-homocysteine</name>
        <dbReference type="ChEBI" id="CHEBI:58199"/>
    </ligand>
</feature>
<comment type="function">
    <text evidence="1 10">Catalyzes the transfer of a methyl group from 5-methyltetrahydrofolate to homocysteine resulting in methionine formation.</text>
</comment>
<reference evidence="17" key="1">
    <citation type="submission" date="2016-09" db="EMBL/GenBank/DDBJ databases">
        <title>Draft genome sequence of a novel species of the family Streptococcaceae isolated from flowers.</title>
        <authorList>
            <person name="Chuah L.-O."/>
            <person name="Yap K.-P."/>
            <person name="Thong K.L."/>
            <person name="Liong M.T."/>
            <person name="Ahmad R."/>
            <person name="Rusul G."/>
        </authorList>
    </citation>
    <scope>NUCLEOTIDE SEQUENCE [LARGE SCALE GENOMIC DNA]</scope>
    <source>
        <strain evidence="17">DF1</strain>
    </source>
</reference>
<feature type="binding site" evidence="10 11">
    <location>
        <position position="592"/>
    </location>
    <ligand>
        <name>L-methionine</name>
        <dbReference type="ChEBI" id="CHEBI:57844"/>
    </ligand>
</feature>
<evidence type="ECO:0000256" key="8">
    <source>
        <dbReference type="ARBA" id="ARBA00022833"/>
    </source>
</evidence>
<evidence type="ECO:0000256" key="2">
    <source>
        <dbReference type="ARBA" id="ARBA00004681"/>
    </source>
</evidence>
<feature type="binding site" evidence="10">
    <location>
        <position position="637"/>
    </location>
    <ligand>
        <name>Zn(2+)</name>
        <dbReference type="ChEBI" id="CHEBI:29105"/>
        <note>catalytic</note>
    </ligand>
</feature>
<accession>A0A1E8GJZ4</accession>
<feature type="binding site" evidence="10">
    <location>
        <position position="659"/>
    </location>
    <ligand>
        <name>Zn(2+)</name>
        <dbReference type="ChEBI" id="CHEBI:29105"/>
        <note>catalytic</note>
    </ligand>
</feature>
<dbReference type="Pfam" id="PF01717">
    <property type="entry name" value="Meth_synt_2"/>
    <property type="match status" value="1"/>
</dbReference>
<feature type="binding site" evidence="10">
    <location>
        <position position="720"/>
    </location>
    <ligand>
        <name>Zn(2+)</name>
        <dbReference type="ChEBI" id="CHEBI:29105"/>
        <note>catalytic</note>
    </ligand>
</feature>
<evidence type="ECO:0000259" key="14">
    <source>
        <dbReference type="Pfam" id="PF01717"/>
    </source>
</evidence>
<proteinExistence type="inferred from homology"/>
<feature type="binding site" evidence="10">
    <location>
        <position position="635"/>
    </location>
    <ligand>
        <name>Zn(2+)</name>
        <dbReference type="ChEBI" id="CHEBI:29105"/>
        <note>catalytic</note>
    </ligand>
</feature>
<feature type="binding site" evidence="10">
    <location>
        <position position="114"/>
    </location>
    <ligand>
        <name>5-methyltetrahydropteroyltri-L-glutamate</name>
        <dbReference type="ChEBI" id="CHEBI:58207"/>
    </ligand>
</feature>
<feature type="active site" description="Proton donor" evidence="10 13">
    <location>
        <position position="688"/>
    </location>
</feature>
<comment type="pathway">
    <text evidence="2 10">Amino-acid biosynthesis; L-methionine biosynthesis via de novo pathway; L-methionine from L-homocysteine (MetE route): step 1/1.</text>
</comment>
<dbReference type="GO" id="GO:0032259">
    <property type="term" value="P:methylation"/>
    <property type="evidence" value="ECO:0007669"/>
    <property type="project" value="UniProtKB-KW"/>
</dbReference>
<organism evidence="16 17">
    <name type="scientific">Floricoccus tropicus</name>
    <dbReference type="NCBI Taxonomy" id="1859473"/>
    <lineage>
        <taxon>Bacteria</taxon>
        <taxon>Bacillati</taxon>
        <taxon>Bacillota</taxon>
        <taxon>Bacilli</taxon>
        <taxon>Lactobacillales</taxon>
        <taxon>Streptococcaceae</taxon>
        <taxon>Floricoccus</taxon>
    </lineage>
</organism>
<dbReference type="RefSeq" id="WP_070792957.1">
    <property type="nucleotide sequence ID" value="NZ_MKIR01000024.1"/>
</dbReference>
<dbReference type="UniPathway" id="UPA00051">
    <property type="reaction ID" value="UER00082"/>
</dbReference>
<dbReference type="STRING" id="1859473.BG261_06600"/>
<comment type="similarity">
    <text evidence="3 10">Belongs to the vitamin-B12 independent methionine synthase family.</text>
</comment>
<dbReference type="Gene3D" id="3.20.20.210">
    <property type="match status" value="2"/>
</dbReference>
<keyword evidence="17" id="KW-1185">Reference proteome</keyword>
<feature type="binding site" evidence="10 11">
    <location>
        <position position="554"/>
    </location>
    <ligand>
        <name>5-methyltetrahydropteroyltri-L-glutamate</name>
        <dbReference type="ChEBI" id="CHEBI:58207"/>
    </ligand>
</feature>
<dbReference type="InterPro" id="IPR038071">
    <property type="entry name" value="UROD/MetE-like_sf"/>
</dbReference>
<evidence type="ECO:0000256" key="13">
    <source>
        <dbReference type="PIRSR" id="PIRSR000382-3"/>
    </source>
</evidence>
<dbReference type="AlphaFoldDB" id="A0A1E8GJZ4"/>
<feature type="binding site" evidence="11">
    <location>
        <position position="18"/>
    </location>
    <ligand>
        <name>5-methyltetrahydropteroyltri-L-glutamate</name>
        <dbReference type="ChEBI" id="CHEBI:58207"/>
    </ligand>
</feature>
<keyword evidence="6 10" id="KW-0808">Transferase</keyword>
<comment type="cofactor">
    <cofactor evidence="12">
        <name>Zn(2+)</name>
        <dbReference type="ChEBI" id="CHEBI:29105"/>
    </cofactor>
    <text evidence="12">Binds 2 Zn(2+) ions per subunit.</text>
</comment>
<evidence type="ECO:0000256" key="10">
    <source>
        <dbReference type="HAMAP-Rule" id="MF_00172"/>
    </source>
</evidence>
<comment type="caution">
    <text evidence="10">Lacks conserved residue(s) required for the propagation of feature annotation.</text>
</comment>
<keyword evidence="5 10" id="KW-0028">Amino-acid biosynthesis</keyword>